<evidence type="ECO:0000256" key="5">
    <source>
        <dbReference type="ARBA" id="ARBA00023163"/>
    </source>
</evidence>
<dbReference type="InterPro" id="IPR016032">
    <property type="entry name" value="Sig_transdc_resp-reg_C-effctor"/>
</dbReference>
<keyword evidence="1 6" id="KW-0597">Phosphoprotein</keyword>
<gene>
    <name evidence="9" type="ORF">B1812_09200</name>
</gene>
<organism evidence="9 10">
    <name type="scientific">Methylocystis bryophila</name>
    <dbReference type="NCBI Taxonomy" id="655015"/>
    <lineage>
        <taxon>Bacteria</taxon>
        <taxon>Pseudomonadati</taxon>
        <taxon>Pseudomonadota</taxon>
        <taxon>Alphaproteobacteria</taxon>
        <taxon>Hyphomicrobiales</taxon>
        <taxon>Methylocystaceae</taxon>
        <taxon>Methylocystis</taxon>
    </lineage>
</organism>
<keyword evidence="4" id="KW-0238">DNA-binding</keyword>
<dbReference type="InterPro" id="IPR001789">
    <property type="entry name" value="Sig_transdc_resp-reg_receiver"/>
</dbReference>
<evidence type="ECO:0000313" key="9">
    <source>
        <dbReference type="EMBL" id="ARN83515.1"/>
    </source>
</evidence>
<dbReference type="STRING" id="655015.B1812_09200"/>
<name>A0A1W6N100_9HYPH</name>
<dbReference type="SUPFAM" id="SSF46894">
    <property type="entry name" value="C-terminal effector domain of the bipartite response regulators"/>
    <property type="match status" value="1"/>
</dbReference>
<proteinExistence type="predicted"/>
<dbReference type="InterPro" id="IPR000792">
    <property type="entry name" value="Tscrpt_reg_LuxR_C"/>
</dbReference>
<dbReference type="PROSITE" id="PS50110">
    <property type="entry name" value="RESPONSE_REGULATORY"/>
    <property type="match status" value="1"/>
</dbReference>
<evidence type="ECO:0000256" key="3">
    <source>
        <dbReference type="ARBA" id="ARBA00023015"/>
    </source>
</evidence>
<dbReference type="InterPro" id="IPR036388">
    <property type="entry name" value="WH-like_DNA-bd_sf"/>
</dbReference>
<dbReference type="Gene3D" id="3.40.50.2300">
    <property type="match status" value="1"/>
</dbReference>
<dbReference type="AlphaFoldDB" id="A0A1W6N100"/>
<protein>
    <recommendedName>
        <fullName evidence="11">DNA-binding response regulator</fullName>
    </recommendedName>
</protein>
<keyword evidence="10" id="KW-1185">Reference proteome</keyword>
<evidence type="ECO:0000256" key="2">
    <source>
        <dbReference type="ARBA" id="ARBA00023012"/>
    </source>
</evidence>
<accession>A0A1W6N100</accession>
<dbReference type="GO" id="GO:0006355">
    <property type="term" value="P:regulation of DNA-templated transcription"/>
    <property type="evidence" value="ECO:0007669"/>
    <property type="project" value="InterPro"/>
</dbReference>
<dbReference type="InterPro" id="IPR011006">
    <property type="entry name" value="CheY-like_superfamily"/>
</dbReference>
<evidence type="ECO:0008006" key="11">
    <source>
        <dbReference type="Google" id="ProtNLM"/>
    </source>
</evidence>
<dbReference type="GO" id="GO:0003677">
    <property type="term" value="F:DNA binding"/>
    <property type="evidence" value="ECO:0007669"/>
    <property type="project" value="UniProtKB-KW"/>
</dbReference>
<evidence type="ECO:0000256" key="4">
    <source>
        <dbReference type="ARBA" id="ARBA00023125"/>
    </source>
</evidence>
<dbReference type="CDD" id="cd06170">
    <property type="entry name" value="LuxR_C_like"/>
    <property type="match status" value="1"/>
</dbReference>
<dbReference type="SMART" id="SM00448">
    <property type="entry name" value="REC"/>
    <property type="match status" value="1"/>
</dbReference>
<dbReference type="Pfam" id="PF00072">
    <property type="entry name" value="Response_reg"/>
    <property type="match status" value="1"/>
</dbReference>
<sequence length="204" mass="21577">MVHVIDDDAAVLGSVRFLLSIEGFEAKTYTSAEEFLEAVGPSDTGIVVTDVRLPGLNGVELIEGLKKRGLNLPVIVITAYADVALAVSAMKQGAIDLLEKPFDPAALILTIRQALEGVSEKGESVATTQAVRRSLSSLSAREKGVLEELIKGKTNKAIAAELGISQRTVEVHRANIMKKTEAGSLSALVRMALIAEKDSLNGSP</sequence>
<dbReference type="Pfam" id="PF00196">
    <property type="entry name" value="GerE"/>
    <property type="match status" value="1"/>
</dbReference>
<keyword evidence="5" id="KW-0804">Transcription</keyword>
<feature type="domain" description="HTH luxR-type" evidence="7">
    <location>
        <begin position="131"/>
        <end position="196"/>
    </location>
</feature>
<keyword evidence="3" id="KW-0805">Transcription regulation</keyword>
<dbReference type="KEGG" id="mbry:B1812_09200"/>
<dbReference type="Gene3D" id="1.10.10.10">
    <property type="entry name" value="Winged helix-like DNA-binding domain superfamily/Winged helix DNA-binding domain"/>
    <property type="match status" value="1"/>
</dbReference>
<evidence type="ECO:0000256" key="1">
    <source>
        <dbReference type="ARBA" id="ARBA00022553"/>
    </source>
</evidence>
<evidence type="ECO:0000259" key="7">
    <source>
        <dbReference type="PROSITE" id="PS50043"/>
    </source>
</evidence>
<dbReference type="GO" id="GO:0000160">
    <property type="term" value="P:phosphorelay signal transduction system"/>
    <property type="evidence" value="ECO:0007669"/>
    <property type="project" value="UniProtKB-KW"/>
</dbReference>
<dbReference type="PROSITE" id="PS50043">
    <property type="entry name" value="HTH_LUXR_2"/>
    <property type="match status" value="1"/>
</dbReference>
<reference evidence="9 10" key="1">
    <citation type="submission" date="2017-02" db="EMBL/GenBank/DDBJ databases">
        <authorList>
            <person name="Peterson S.W."/>
        </authorList>
    </citation>
    <scope>NUCLEOTIDE SEQUENCE [LARGE SCALE GENOMIC DNA]</scope>
    <source>
        <strain evidence="9 10">S285</strain>
    </source>
</reference>
<dbReference type="PROSITE" id="PS00622">
    <property type="entry name" value="HTH_LUXR_1"/>
    <property type="match status" value="1"/>
</dbReference>
<dbReference type="SMART" id="SM00421">
    <property type="entry name" value="HTH_LUXR"/>
    <property type="match status" value="1"/>
</dbReference>
<dbReference type="PRINTS" id="PR00038">
    <property type="entry name" value="HTHLUXR"/>
</dbReference>
<keyword evidence="2" id="KW-0902">Two-component regulatory system</keyword>
<dbReference type="FunFam" id="3.40.50.2300:FF:000018">
    <property type="entry name" value="DNA-binding transcriptional regulator NtrC"/>
    <property type="match status" value="1"/>
</dbReference>
<feature type="modified residue" description="4-aspartylphosphate" evidence="6">
    <location>
        <position position="50"/>
    </location>
</feature>
<dbReference type="SUPFAM" id="SSF52172">
    <property type="entry name" value="CheY-like"/>
    <property type="match status" value="1"/>
</dbReference>
<feature type="domain" description="Response regulatory" evidence="8">
    <location>
        <begin position="1"/>
        <end position="115"/>
    </location>
</feature>
<evidence type="ECO:0000256" key="6">
    <source>
        <dbReference type="PROSITE-ProRule" id="PRU00169"/>
    </source>
</evidence>
<dbReference type="EMBL" id="CP019948">
    <property type="protein sequence ID" value="ARN83515.1"/>
    <property type="molecule type" value="Genomic_DNA"/>
</dbReference>
<evidence type="ECO:0000313" key="10">
    <source>
        <dbReference type="Proteomes" id="UP000193978"/>
    </source>
</evidence>
<dbReference type="PANTHER" id="PTHR44688:SF16">
    <property type="entry name" value="DNA-BINDING TRANSCRIPTIONAL ACTIVATOR DEVR_DOSR"/>
    <property type="match status" value="1"/>
</dbReference>
<dbReference type="Proteomes" id="UP000193978">
    <property type="component" value="Chromosome"/>
</dbReference>
<dbReference type="PANTHER" id="PTHR44688">
    <property type="entry name" value="DNA-BINDING TRANSCRIPTIONAL ACTIVATOR DEVR_DOSR"/>
    <property type="match status" value="1"/>
</dbReference>
<evidence type="ECO:0000259" key="8">
    <source>
        <dbReference type="PROSITE" id="PS50110"/>
    </source>
</evidence>